<feature type="compositionally biased region" description="Low complexity" evidence="1">
    <location>
        <begin position="331"/>
        <end position="344"/>
    </location>
</feature>
<reference evidence="4 5" key="1">
    <citation type="submission" date="2019-12" db="EMBL/GenBank/DDBJ databases">
        <title>Isolation and characterization of three novel carbon monoxide-oxidizing members of Halobacteria from salione crusts and soils.</title>
        <authorList>
            <person name="Myers M.R."/>
            <person name="King G.M."/>
        </authorList>
    </citation>
    <scope>NUCLEOTIDE SEQUENCE [LARGE SCALE GENOMIC DNA]</scope>
    <source>
        <strain evidence="4 5">WSA2</strain>
    </source>
</reference>
<protein>
    <submittedName>
        <fullName evidence="4">DUF4350 domain-containing protein</fullName>
    </submittedName>
</protein>
<evidence type="ECO:0000256" key="2">
    <source>
        <dbReference type="SAM" id="Phobius"/>
    </source>
</evidence>
<dbReference type="InterPro" id="IPR025646">
    <property type="entry name" value="DUF4350"/>
</dbReference>
<dbReference type="EMBL" id="WUUS01000003">
    <property type="protein sequence ID" value="MXR40704.1"/>
    <property type="molecule type" value="Genomic_DNA"/>
</dbReference>
<feature type="transmembrane region" description="Helical" evidence="2">
    <location>
        <begin position="303"/>
        <end position="321"/>
    </location>
</feature>
<keyword evidence="5" id="KW-1185">Reference proteome</keyword>
<dbReference type="AlphaFoldDB" id="A0A6B0SP78"/>
<feature type="compositionally biased region" description="Basic and acidic residues" evidence="1">
    <location>
        <begin position="350"/>
        <end position="369"/>
    </location>
</feature>
<gene>
    <name evidence="4" type="ORF">GRX01_05000</name>
</gene>
<evidence type="ECO:0000313" key="4">
    <source>
        <dbReference type="EMBL" id="MXR40704.1"/>
    </source>
</evidence>
<evidence type="ECO:0000313" key="5">
    <source>
        <dbReference type="Proteomes" id="UP000437065"/>
    </source>
</evidence>
<sequence length="390" mass="41239">MGVWPDGWGYPHALAVGLAGVMAVAVLFAGATSAAAFGAYNPAWDGASDLRGVAEDEGVAQATVATNASMYRTVEPNGTVAVVLSPDRPYTNAEASAVERFVRAGGTLVVAEDYGPHGNRLLAAVDSEVRVDGRPLRDDREYYRSPALPVAPNTADHPLTAGVDSLTLNHGSVVVPRNATANATVSGTDRPADQPAVDGTNATVLVRSSEFSYLDADADGDIDDDETLRTRPVATAESVGAGRVIVVSDPSAFINAMLERPGNRRFVANLFADRERVLLDYSHTADQPPLVGVTLALRRSTPLTVGVGVLALIGIGVWGRWPRLRSALGIDESTGPGPTPTGEPGDSDESIDRAALAEHLTRRHPEWSPRRIRRVMTGVLPTRDEPSEDE</sequence>
<keyword evidence="2" id="KW-0472">Membrane</keyword>
<dbReference type="Gene3D" id="3.40.50.880">
    <property type="match status" value="1"/>
</dbReference>
<organism evidence="4 5">
    <name type="scientific">Halobaculum saliterrae</name>
    <dbReference type="NCBI Taxonomy" id="2073113"/>
    <lineage>
        <taxon>Archaea</taxon>
        <taxon>Methanobacteriati</taxon>
        <taxon>Methanobacteriota</taxon>
        <taxon>Stenosarchaea group</taxon>
        <taxon>Halobacteria</taxon>
        <taxon>Halobacteriales</taxon>
        <taxon>Haloferacaceae</taxon>
        <taxon>Halobaculum</taxon>
    </lineage>
</organism>
<accession>A0A6B0SP78</accession>
<feature type="region of interest" description="Disordered" evidence="1">
    <location>
        <begin position="328"/>
        <end position="390"/>
    </location>
</feature>
<dbReference type="Pfam" id="PF14258">
    <property type="entry name" value="DUF4350"/>
    <property type="match status" value="1"/>
</dbReference>
<comment type="caution">
    <text evidence="4">The sequence shown here is derived from an EMBL/GenBank/DDBJ whole genome shotgun (WGS) entry which is preliminary data.</text>
</comment>
<keyword evidence="2" id="KW-0812">Transmembrane</keyword>
<keyword evidence="2" id="KW-1133">Transmembrane helix</keyword>
<dbReference type="InterPro" id="IPR029062">
    <property type="entry name" value="Class_I_gatase-like"/>
</dbReference>
<dbReference type="Proteomes" id="UP000437065">
    <property type="component" value="Unassembled WGS sequence"/>
</dbReference>
<feature type="transmembrane region" description="Helical" evidence="2">
    <location>
        <begin position="12"/>
        <end position="40"/>
    </location>
</feature>
<feature type="domain" description="DUF4350" evidence="3">
    <location>
        <begin position="39"/>
        <end position="270"/>
    </location>
</feature>
<evidence type="ECO:0000259" key="3">
    <source>
        <dbReference type="Pfam" id="PF14258"/>
    </source>
</evidence>
<dbReference type="OrthoDB" id="372296at2157"/>
<proteinExistence type="predicted"/>
<name>A0A6B0SP78_9EURY</name>
<dbReference type="RefSeq" id="WP_159664098.1">
    <property type="nucleotide sequence ID" value="NZ_WUUS01000003.1"/>
</dbReference>
<dbReference type="SUPFAM" id="SSF52317">
    <property type="entry name" value="Class I glutamine amidotransferase-like"/>
    <property type="match status" value="1"/>
</dbReference>
<evidence type="ECO:0000256" key="1">
    <source>
        <dbReference type="SAM" id="MobiDB-lite"/>
    </source>
</evidence>